<dbReference type="Gene3D" id="3.40.50.300">
    <property type="entry name" value="P-loop containing nucleotide triphosphate hydrolases"/>
    <property type="match status" value="1"/>
</dbReference>
<dbReference type="CDD" id="cd00882">
    <property type="entry name" value="Ras_like_GTPase"/>
    <property type="match status" value="1"/>
</dbReference>
<gene>
    <name evidence="3" type="ORF">B0T26DRAFT_725554</name>
</gene>
<proteinExistence type="predicted"/>
<evidence type="ECO:0000313" key="4">
    <source>
        <dbReference type="Proteomes" id="UP001172101"/>
    </source>
</evidence>
<sequence>MDQNGAVVMGMPSTWNDEAGAPLDQTVFRSGFEARKSDIFIAVMGVTGSGKSTFISMLANAGAPVKIGHGLQGCTQLVTPHIYKYSKDVNVYLIDTPGFDDTNRDDANVLKQIAVWLSDSLKNDVKLSGILYMHRITDTRMAGSAKRNLLMFKKLCGNEALKNVILVTTMWERVTAAEGAAREKELIDTDDFWGFMVKNKSRVERHYNNRHSARALVTKFLNEKKVELTIQDEMVRKDRHLDQTDAGRTLDSELAKERDKWKEEAARQKADREEALRQRDEHLAQVLEEERKKSEAKAKDLQKQREMLQFSLEELRRQADEKRQEMLLEQQQRLKDLKDENDKMLLEQQQKLKNENEKQMLKLYEDQKVQLRELQAIRDGDQSARPLVRSHPGKNLIHECRSITLVDDSYFFCGPTVNKSNLPPKVKLRLGNRDFDDTAEHDSRELNGKLETLRVKADALRLKALSLMGYSGGIRAFALGTSDSYYCHYHQDGHCKDVSFLPDYPELARWLANHRQGASGKDQTESGCPRYVSLGANGHFFLATNANNYVRSVAADLNERWWWQYLSDIKAVWLGMDDAWVVQLKNGEKYFDLKGHYGGNDGELANKINSGFGKKRPGQRIKAMALNLANPKSFAAVWGDGGILYGTGGKFDAFTFEEYATKNFGTKFL</sequence>
<dbReference type="EMBL" id="JAUIRO010000007">
    <property type="protein sequence ID" value="KAK0706134.1"/>
    <property type="molecule type" value="Genomic_DNA"/>
</dbReference>
<evidence type="ECO:0000256" key="1">
    <source>
        <dbReference type="SAM" id="MobiDB-lite"/>
    </source>
</evidence>
<name>A0AA39ZZ86_9PEZI</name>
<dbReference type="Pfam" id="PF01926">
    <property type="entry name" value="MMR_HSR1"/>
    <property type="match status" value="1"/>
</dbReference>
<feature type="region of interest" description="Disordered" evidence="1">
    <location>
        <begin position="241"/>
        <end position="277"/>
    </location>
</feature>
<dbReference type="GO" id="GO:0005525">
    <property type="term" value="F:GTP binding"/>
    <property type="evidence" value="ECO:0007669"/>
    <property type="project" value="InterPro"/>
</dbReference>
<dbReference type="GeneID" id="85326044"/>
<evidence type="ECO:0000313" key="3">
    <source>
        <dbReference type="EMBL" id="KAK0706134.1"/>
    </source>
</evidence>
<dbReference type="RefSeq" id="XP_060291228.1">
    <property type="nucleotide sequence ID" value="XM_060442774.1"/>
</dbReference>
<dbReference type="AlphaFoldDB" id="A0AA39ZZ86"/>
<organism evidence="3 4">
    <name type="scientific">Lasiosphaeria miniovina</name>
    <dbReference type="NCBI Taxonomy" id="1954250"/>
    <lineage>
        <taxon>Eukaryota</taxon>
        <taxon>Fungi</taxon>
        <taxon>Dikarya</taxon>
        <taxon>Ascomycota</taxon>
        <taxon>Pezizomycotina</taxon>
        <taxon>Sordariomycetes</taxon>
        <taxon>Sordariomycetidae</taxon>
        <taxon>Sordariales</taxon>
        <taxon>Lasiosphaeriaceae</taxon>
        <taxon>Lasiosphaeria</taxon>
    </lineage>
</organism>
<feature type="domain" description="G" evidence="2">
    <location>
        <begin position="41"/>
        <end position="108"/>
    </location>
</feature>
<dbReference type="InterPro" id="IPR006073">
    <property type="entry name" value="GTP-bd"/>
</dbReference>
<accession>A0AA39ZZ86</accession>
<keyword evidence="4" id="KW-1185">Reference proteome</keyword>
<dbReference type="SUPFAM" id="SSF52540">
    <property type="entry name" value="P-loop containing nucleoside triphosphate hydrolases"/>
    <property type="match status" value="1"/>
</dbReference>
<evidence type="ECO:0000259" key="2">
    <source>
        <dbReference type="Pfam" id="PF01926"/>
    </source>
</evidence>
<dbReference type="Proteomes" id="UP001172101">
    <property type="component" value="Unassembled WGS sequence"/>
</dbReference>
<protein>
    <recommendedName>
        <fullName evidence="2">G domain-containing protein</fullName>
    </recommendedName>
</protein>
<dbReference type="InterPro" id="IPR027417">
    <property type="entry name" value="P-loop_NTPase"/>
</dbReference>
<reference evidence="3" key="1">
    <citation type="submission" date="2023-06" db="EMBL/GenBank/DDBJ databases">
        <title>Genome-scale phylogeny and comparative genomics of the fungal order Sordariales.</title>
        <authorList>
            <consortium name="Lawrence Berkeley National Laboratory"/>
            <person name="Hensen N."/>
            <person name="Bonometti L."/>
            <person name="Westerberg I."/>
            <person name="Brannstrom I.O."/>
            <person name="Guillou S."/>
            <person name="Cros-Aarteil S."/>
            <person name="Calhoun S."/>
            <person name="Haridas S."/>
            <person name="Kuo A."/>
            <person name="Mondo S."/>
            <person name="Pangilinan J."/>
            <person name="Riley R."/>
            <person name="LaButti K."/>
            <person name="Andreopoulos B."/>
            <person name="Lipzen A."/>
            <person name="Chen C."/>
            <person name="Yanf M."/>
            <person name="Daum C."/>
            <person name="Ng V."/>
            <person name="Clum A."/>
            <person name="Steindorff A."/>
            <person name="Ohm R."/>
            <person name="Martin F."/>
            <person name="Silar P."/>
            <person name="Natvig D."/>
            <person name="Lalanne C."/>
            <person name="Gautier V."/>
            <person name="Ament-velasquez S.L."/>
            <person name="Kruys A."/>
            <person name="Hutchinson M.I."/>
            <person name="Powell A.J."/>
            <person name="Barry K."/>
            <person name="Miller A.N."/>
            <person name="Grigoriev I.V."/>
            <person name="Debuchy R."/>
            <person name="Gladieux P."/>
            <person name="Thoren M.H."/>
            <person name="Johannesson H."/>
        </authorList>
    </citation>
    <scope>NUCLEOTIDE SEQUENCE</scope>
    <source>
        <strain evidence="3">SMH2392-1A</strain>
    </source>
</reference>
<comment type="caution">
    <text evidence="3">The sequence shown here is derived from an EMBL/GenBank/DDBJ whole genome shotgun (WGS) entry which is preliminary data.</text>
</comment>